<proteinExistence type="predicted"/>
<dbReference type="Pfam" id="PF00497">
    <property type="entry name" value="SBP_bac_3"/>
    <property type="match status" value="1"/>
</dbReference>
<dbReference type="KEGG" id="lal:AT746_17095"/>
<evidence type="ECO:0000259" key="1">
    <source>
        <dbReference type="SMART" id="SM00062"/>
    </source>
</evidence>
<sequence length="237" mass="27666">MLAAQKVTVGVYDYPPFYIASAESHGGVTPDIIRLLNQAQQEFEFELVTTTSRRRYQDFEAGLFDLMLFESAEWGWQNYDVVATEPFFSGGEVWIAYAMPDRDQRYFETIGKKRLLGVLGYHYGFAALNSDPDYLKDNFSIHLLDNQEKIINLIAEQRADMGIVALSFLNNYLHQHPEMREKLLISEEFDQTYEHGALLRKGAPLSVDWLNRLFSQLQDKGELDRLWYKHHLREKEE</sequence>
<keyword evidence="3" id="KW-1185">Reference proteome</keyword>
<accession>A0A0U3APG9</accession>
<dbReference type="STRING" id="1526571.AT746_17095"/>
<evidence type="ECO:0000313" key="3">
    <source>
        <dbReference type="Proteomes" id="UP000068447"/>
    </source>
</evidence>
<gene>
    <name evidence="2" type="ORF">AT746_17095</name>
</gene>
<organism evidence="2 3">
    <name type="scientific">Lacimicrobium alkaliphilum</name>
    <dbReference type="NCBI Taxonomy" id="1526571"/>
    <lineage>
        <taxon>Bacteria</taxon>
        <taxon>Pseudomonadati</taxon>
        <taxon>Pseudomonadota</taxon>
        <taxon>Gammaproteobacteria</taxon>
        <taxon>Alteromonadales</taxon>
        <taxon>Alteromonadaceae</taxon>
        <taxon>Lacimicrobium</taxon>
    </lineage>
</organism>
<feature type="domain" description="Solute-binding protein family 3/N-terminal" evidence="1">
    <location>
        <begin position="6"/>
        <end position="235"/>
    </location>
</feature>
<evidence type="ECO:0000313" key="2">
    <source>
        <dbReference type="EMBL" id="ALS99810.1"/>
    </source>
</evidence>
<dbReference type="AlphaFoldDB" id="A0A0U3APG9"/>
<dbReference type="InterPro" id="IPR001638">
    <property type="entry name" value="Solute-binding_3/MltF_N"/>
</dbReference>
<name>A0A0U3APG9_9ALTE</name>
<reference evidence="2 3" key="1">
    <citation type="submission" date="2015-12" db="EMBL/GenBank/DDBJ databases">
        <title>Complete genome of Lacimicrobium alkaliphilum KCTC 32984.</title>
        <authorList>
            <person name="Kim S.-G."/>
            <person name="Lee Y.-J."/>
        </authorList>
    </citation>
    <scope>NUCLEOTIDE SEQUENCE [LARGE SCALE GENOMIC DNA]</scope>
    <source>
        <strain evidence="2 3">YelD216</strain>
    </source>
</reference>
<dbReference type="Gene3D" id="3.40.190.10">
    <property type="entry name" value="Periplasmic binding protein-like II"/>
    <property type="match status" value="2"/>
</dbReference>
<protein>
    <recommendedName>
        <fullName evidence="1">Solute-binding protein family 3/N-terminal domain-containing protein</fullName>
    </recommendedName>
</protein>
<dbReference type="EMBL" id="CP013650">
    <property type="protein sequence ID" value="ALS99810.1"/>
    <property type="molecule type" value="Genomic_DNA"/>
</dbReference>
<dbReference type="SMART" id="SM00062">
    <property type="entry name" value="PBPb"/>
    <property type="match status" value="1"/>
</dbReference>
<dbReference type="SUPFAM" id="SSF53850">
    <property type="entry name" value="Periplasmic binding protein-like II"/>
    <property type="match status" value="1"/>
</dbReference>
<dbReference type="Proteomes" id="UP000068447">
    <property type="component" value="Chromosome"/>
</dbReference>